<dbReference type="Proteomes" id="UP001199106">
    <property type="component" value="Unassembled WGS sequence"/>
</dbReference>
<feature type="region of interest" description="Disordered" evidence="1">
    <location>
        <begin position="74"/>
        <end position="120"/>
    </location>
</feature>
<keyword evidence="3" id="KW-1185">Reference proteome</keyword>
<evidence type="ECO:0000313" key="3">
    <source>
        <dbReference type="Proteomes" id="UP001199106"/>
    </source>
</evidence>
<comment type="caution">
    <text evidence="2">The sequence shown here is derived from an EMBL/GenBank/DDBJ whole genome shotgun (WGS) entry which is preliminary data.</text>
</comment>
<evidence type="ECO:0000256" key="1">
    <source>
        <dbReference type="SAM" id="MobiDB-lite"/>
    </source>
</evidence>
<organism evidence="2 3">
    <name type="scientific">Alternaria panax</name>
    <dbReference type="NCBI Taxonomy" id="48097"/>
    <lineage>
        <taxon>Eukaryota</taxon>
        <taxon>Fungi</taxon>
        <taxon>Dikarya</taxon>
        <taxon>Ascomycota</taxon>
        <taxon>Pezizomycotina</taxon>
        <taxon>Dothideomycetes</taxon>
        <taxon>Pleosporomycetidae</taxon>
        <taxon>Pleosporales</taxon>
        <taxon>Pleosporineae</taxon>
        <taxon>Pleosporaceae</taxon>
        <taxon>Alternaria</taxon>
        <taxon>Alternaria sect. Panax</taxon>
    </lineage>
</organism>
<accession>A0AAD4IDA6</accession>
<evidence type="ECO:0000313" key="2">
    <source>
        <dbReference type="EMBL" id="KAG9192316.1"/>
    </source>
</evidence>
<feature type="compositionally biased region" description="Polar residues" evidence="1">
    <location>
        <begin position="90"/>
        <end position="120"/>
    </location>
</feature>
<feature type="region of interest" description="Disordered" evidence="1">
    <location>
        <begin position="222"/>
        <end position="250"/>
    </location>
</feature>
<protein>
    <submittedName>
        <fullName evidence="2">Uncharacterized protein</fullName>
    </submittedName>
</protein>
<sequence>MVQPRLQGLPINQHLIDSAFPYSKQQAGRDRVQTVAEGPENQNEGTKHGRCDLAPDQSTITIWPASQSCPVSYLPSTDQNCSSRRRGQTSRRNSQDYPPSLTSNTTLAPKKSLSASIRSPTAQPQLQYQYATIQNKLDQINSTCAPYIDVEAADPLDLTFAKIVEQTKAFAFDLQVWAHVANIEGMARVDSRKREIVDAASLSLYSLLDQITSLDDACPRTKPRDLKSRALPEGDDDNLFKDGDDDGREADPTETLVSIIYFSLRSIELQIQNLKRLSRTLQEATPDAKDEVMAVGRLLAETVEYFGSQEALSRYLINEKISGGRGLEEGRHANSR</sequence>
<dbReference type="EMBL" id="JAANER010000003">
    <property type="protein sequence ID" value="KAG9192316.1"/>
    <property type="molecule type" value="Genomic_DNA"/>
</dbReference>
<gene>
    <name evidence="2" type="ORF">G6011_11050</name>
</gene>
<feature type="compositionally biased region" description="Basic and acidic residues" evidence="1">
    <location>
        <begin position="222"/>
        <end position="242"/>
    </location>
</feature>
<dbReference type="AlphaFoldDB" id="A0AAD4IDA6"/>
<name>A0AAD4IDA6_9PLEO</name>
<proteinExistence type="predicted"/>
<reference evidence="2" key="1">
    <citation type="submission" date="2021-07" db="EMBL/GenBank/DDBJ databases">
        <title>Genome Resource of American Ginseng Black Spot Pathogen Alternaria panax.</title>
        <authorList>
            <person name="Qiu C."/>
            <person name="Wang W."/>
            <person name="Liu Z."/>
        </authorList>
    </citation>
    <scope>NUCLEOTIDE SEQUENCE</scope>
    <source>
        <strain evidence="2">BNCC115425</strain>
    </source>
</reference>